<dbReference type="Proteomes" id="UP000028089">
    <property type="component" value="Unassembled WGS sequence"/>
</dbReference>
<protein>
    <submittedName>
        <fullName evidence="5">ABC transporter family protein</fullName>
    </submittedName>
</protein>
<dbReference type="GO" id="GO:0016887">
    <property type="term" value="F:ATP hydrolysis activity"/>
    <property type="evidence" value="ECO:0007669"/>
    <property type="project" value="InterPro"/>
</dbReference>
<evidence type="ECO:0000259" key="4">
    <source>
        <dbReference type="PROSITE" id="PS50893"/>
    </source>
</evidence>
<gene>
    <name evidence="5" type="ORF">SK578_1787</name>
</gene>
<evidence type="ECO:0000256" key="2">
    <source>
        <dbReference type="ARBA" id="ARBA00022741"/>
    </source>
</evidence>
<keyword evidence="2" id="KW-0547">Nucleotide-binding</keyword>
<dbReference type="PATRIC" id="fig|28037.93.peg.1734"/>
<dbReference type="PANTHER" id="PTHR42711">
    <property type="entry name" value="ABC TRANSPORTER ATP-BINDING PROTEIN"/>
    <property type="match status" value="1"/>
</dbReference>
<dbReference type="CDD" id="cd03230">
    <property type="entry name" value="ABC_DR_subfamily_A"/>
    <property type="match status" value="1"/>
</dbReference>
<dbReference type="InterPro" id="IPR003439">
    <property type="entry name" value="ABC_transporter-like_ATP-bd"/>
</dbReference>
<dbReference type="GO" id="GO:0005524">
    <property type="term" value="F:ATP binding"/>
    <property type="evidence" value="ECO:0007669"/>
    <property type="project" value="UniProtKB-KW"/>
</dbReference>
<dbReference type="Gene3D" id="3.40.50.300">
    <property type="entry name" value="P-loop containing nucleotide triphosphate hydrolases"/>
    <property type="match status" value="1"/>
</dbReference>
<feature type="domain" description="ABC transporter" evidence="4">
    <location>
        <begin position="4"/>
        <end position="228"/>
    </location>
</feature>
<dbReference type="SUPFAM" id="SSF52540">
    <property type="entry name" value="P-loop containing nucleoside triphosphate hydrolases"/>
    <property type="match status" value="1"/>
</dbReference>
<sequence length="294" mass="33467">MNMIKVQGLHKNIKGKGILKDISFEVAEGECIALIGPNGAGKTTLLDCLLGYKLVTSGQVSIQDLPVTSSKLDYTRSYLPQENVIVQKLKVKELIAFFQRIYPNHLSNQEIDQLLQFDKQQKEQFAEKLSGGQKRLFSFVLTLIGRPKLVFLDEPTAAMDTSTRQRFWEIVQDLKAQGVTILYSSHYIEEVEHTADRILVLNKGELIRDTTPLAMRSEEIEKHFILPLAYKEVVEQSNLVENWVQKQDALQVVTREADAFWQLLVQAGCSIQEIEVNNRSLLDTIFEETQKGED</sequence>
<dbReference type="Pfam" id="PF00005">
    <property type="entry name" value="ABC_tran"/>
    <property type="match status" value="1"/>
</dbReference>
<dbReference type="InterPro" id="IPR027417">
    <property type="entry name" value="P-loop_NTPase"/>
</dbReference>
<dbReference type="AlphaFoldDB" id="A0A081QKW0"/>
<keyword evidence="3" id="KW-0067">ATP-binding</keyword>
<dbReference type="InterPro" id="IPR003593">
    <property type="entry name" value="AAA+_ATPase"/>
</dbReference>
<dbReference type="SMART" id="SM00382">
    <property type="entry name" value="AAA"/>
    <property type="match status" value="1"/>
</dbReference>
<dbReference type="InterPro" id="IPR017871">
    <property type="entry name" value="ABC_transporter-like_CS"/>
</dbReference>
<evidence type="ECO:0000256" key="3">
    <source>
        <dbReference type="ARBA" id="ARBA00022840"/>
    </source>
</evidence>
<reference evidence="5 6" key="1">
    <citation type="submission" date="2014-05" db="EMBL/GenBank/DDBJ databases">
        <authorList>
            <person name="Daugherty S.C."/>
            <person name="Tallon L.J."/>
            <person name="Sadzewicz L."/>
            <person name="Kilian M."/>
            <person name="Tettelin H."/>
        </authorList>
    </citation>
    <scope>NUCLEOTIDE SEQUENCE [LARGE SCALE GENOMIC DNA]</scope>
    <source>
        <strain evidence="5 6">SK578</strain>
    </source>
</reference>
<dbReference type="EMBL" id="JPFY01000015">
    <property type="protein sequence ID" value="KEQ43583.1"/>
    <property type="molecule type" value="Genomic_DNA"/>
</dbReference>
<accession>A0A081QKW0</accession>
<evidence type="ECO:0000313" key="5">
    <source>
        <dbReference type="EMBL" id="KEQ43583.1"/>
    </source>
</evidence>
<proteinExistence type="predicted"/>
<dbReference type="PROSITE" id="PS50893">
    <property type="entry name" value="ABC_TRANSPORTER_2"/>
    <property type="match status" value="1"/>
</dbReference>
<evidence type="ECO:0000313" key="6">
    <source>
        <dbReference type="Proteomes" id="UP000028089"/>
    </source>
</evidence>
<keyword evidence="1" id="KW-0813">Transport</keyword>
<organism evidence="5 6">
    <name type="scientific">Streptococcus mitis</name>
    <dbReference type="NCBI Taxonomy" id="28037"/>
    <lineage>
        <taxon>Bacteria</taxon>
        <taxon>Bacillati</taxon>
        <taxon>Bacillota</taxon>
        <taxon>Bacilli</taxon>
        <taxon>Lactobacillales</taxon>
        <taxon>Streptococcaceae</taxon>
        <taxon>Streptococcus</taxon>
        <taxon>Streptococcus mitis group</taxon>
    </lineage>
</organism>
<name>A0A081QKW0_STRMT</name>
<dbReference type="InterPro" id="IPR050763">
    <property type="entry name" value="ABC_transporter_ATP-binding"/>
</dbReference>
<evidence type="ECO:0000256" key="1">
    <source>
        <dbReference type="ARBA" id="ARBA00022448"/>
    </source>
</evidence>
<dbReference type="PROSITE" id="PS00211">
    <property type="entry name" value="ABC_TRANSPORTER_1"/>
    <property type="match status" value="1"/>
</dbReference>
<comment type="caution">
    <text evidence="5">The sequence shown here is derived from an EMBL/GenBank/DDBJ whole genome shotgun (WGS) entry which is preliminary data.</text>
</comment>
<dbReference type="PANTHER" id="PTHR42711:SF17">
    <property type="entry name" value="ABC TRANSPORTER ATP-BINDING PROTEIN"/>
    <property type="match status" value="1"/>
</dbReference>
<dbReference type="RefSeq" id="WP_042751713.1">
    <property type="nucleotide sequence ID" value="NZ_JPFY01000015.1"/>
</dbReference>